<reference evidence="1" key="1">
    <citation type="journal article" date="2021" name="Proc. Natl. Acad. Sci. U.S.A.">
        <title>A Catalog of Tens of Thousands of Viruses from Human Metagenomes Reveals Hidden Associations with Chronic Diseases.</title>
        <authorList>
            <person name="Tisza M.J."/>
            <person name="Buck C.B."/>
        </authorList>
    </citation>
    <scope>NUCLEOTIDE SEQUENCE</scope>
    <source>
        <strain evidence="1">CtJcm18</strain>
    </source>
</reference>
<dbReference type="EMBL" id="BK015323">
    <property type="protein sequence ID" value="DAE01314.1"/>
    <property type="molecule type" value="Genomic_DNA"/>
</dbReference>
<name>A0A8S5P2V5_9CAUD</name>
<organism evidence="1">
    <name type="scientific">Siphoviridae sp. ctJcm18</name>
    <dbReference type="NCBI Taxonomy" id="2825433"/>
    <lineage>
        <taxon>Viruses</taxon>
        <taxon>Duplodnaviria</taxon>
        <taxon>Heunggongvirae</taxon>
        <taxon>Uroviricota</taxon>
        <taxon>Caudoviricetes</taxon>
    </lineage>
</organism>
<proteinExistence type="predicted"/>
<evidence type="ECO:0000313" key="1">
    <source>
        <dbReference type="EMBL" id="DAE01314.1"/>
    </source>
</evidence>
<sequence>MFIIYFSSLRVTIARTITLRLYNLIKILIKL</sequence>
<protein>
    <submittedName>
        <fullName evidence="1">Uncharacterized protein</fullName>
    </submittedName>
</protein>
<accession>A0A8S5P2V5</accession>